<proteinExistence type="predicted"/>
<comment type="caution">
    <text evidence="1">The sequence shown here is derived from an EMBL/GenBank/DDBJ whole genome shotgun (WGS) entry which is preliminary data.</text>
</comment>
<keyword evidence="2" id="KW-1185">Reference proteome</keyword>
<dbReference type="EMBL" id="CM039434">
    <property type="protein sequence ID" value="KAI4324037.1"/>
    <property type="molecule type" value="Genomic_DNA"/>
</dbReference>
<accession>A0ACB9MJ14</accession>
<evidence type="ECO:0000313" key="2">
    <source>
        <dbReference type="Proteomes" id="UP000828941"/>
    </source>
</evidence>
<name>A0ACB9MJ14_BAUVA</name>
<reference evidence="1 2" key="1">
    <citation type="journal article" date="2022" name="DNA Res.">
        <title>Chromosomal-level genome assembly of the orchid tree Bauhinia variegata (Leguminosae; Cercidoideae) supports the allotetraploid origin hypothesis of Bauhinia.</title>
        <authorList>
            <person name="Zhong Y."/>
            <person name="Chen Y."/>
            <person name="Zheng D."/>
            <person name="Pang J."/>
            <person name="Liu Y."/>
            <person name="Luo S."/>
            <person name="Meng S."/>
            <person name="Qian L."/>
            <person name="Wei D."/>
            <person name="Dai S."/>
            <person name="Zhou R."/>
        </authorList>
    </citation>
    <scope>NUCLEOTIDE SEQUENCE [LARGE SCALE GENOMIC DNA]</scope>
    <source>
        <strain evidence="1">BV-YZ2020</strain>
    </source>
</reference>
<sequence>MVTGIGGSMRASIPYALSAAIMRPKNKESSDGGLNELNDNGSNFHIGSCKANSSSQVIHLGRRSSQTKPRDARYSSMTQRGNNPFSYPKAMQGHIVTPNHAVNATLQQHSQGNIISDVVLFQFGWRPLDNIADSNMT</sequence>
<evidence type="ECO:0000313" key="1">
    <source>
        <dbReference type="EMBL" id="KAI4324037.1"/>
    </source>
</evidence>
<organism evidence="1 2">
    <name type="scientific">Bauhinia variegata</name>
    <name type="common">Purple orchid tree</name>
    <name type="synonym">Phanera variegata</name>
    <dbReference type="NCBI Taxonomy" id="167791"/>
    <lineage>
        <taxon>Eukaryota</taxon>
        <taxon>Viridiplantae</taxon>
        <taxon>Streptophyta</taxon>
        <taxon>Embryophyta</taxon>
        <taxon>Tracheophyta</taxon>
        <taxon>Spermatophyta</taxon>
        <taxon>Magnoliopsida</taxon>
        <taxon>eudicotyledons</taxon>
        <taxon>Gunneridae</taxon>
        <taxon>Pentapetalae</taxon>
        <taxon>rosids</taxon>
        <taxon>fabids</taxon>
        <taxon>Fabales</taxon>
        <taxon>Fabaceae</taxon>
        <taxon>Cercidoideae</taxon>
        <taxon>Cercideae</taxon>
        <taxon>Bauhiniinae</taxon>
        <taxon>Bauhinia</taxon>
    </lineage>
</organism>
<gene>
    <name evidence="1" type="ORF">L6164_023605</name>
</gene>
<protein>
    <submittedName>
        <fullName evidence="1">Uncharacterized protein</fullName>
    </submittedName>
</protein>
<dbReference type="Proteomes" id="UP000828941">
    <property type="component" value="Chromosome 9"/>
</dbReference>